<evidence type="ECO:0000313" key="2">
    <source>
        <dbReference type="EMBL" id="TYP94856.1"/>
    </source>
</evidence>
<evidence type="ECO:0000313" key="3">
    <source>
        <dbReference type="Proteomes" id="UP000324595"/>
    </source>
</evidence>
<keyword evidence="1" id="KW-0175">Coiled coil</keyword>
<proteinExistence type="predicted"/>
<protein>
    <submittedName>
        <fullName evidence="2">Uncharacterized protein</fullName>
    </submittedName>
</protein>
<sequence length="367" mass="42799">MIGNYKMNKKLLQKHIQNYQQEKADNSEQFQEDWSERQEHIAKYQGYDQEKIRSMDGEDLYEYISPLWAMQIWGNKRYVTDNLVEDNGLEYLKEELVELLWSNKPIEGRWDRFRKNIKGMGPAMISEILCKTHPNKYIVWNRRAEVGLNYLGVDGLPKYDYQLDGEKYKELCEIEKDIAQELRKAGFEDDSMLMVDYFIWHELQVEEVLANSGKKSQSDAEEESLEDDASDFIHNDIRDKIRNIGQWLGFNANIERRIAAGSQVDTVWESTIGNMGRVIYVFEVQTKGSIDSLIVNLLKSLNNPAVQGVVAVSDRKQLEKIKDHAEGVTGLRDKLKLWDYKEVLDVHENLEYVNESINQLDLVPDGF</sequence>
<name>A0A5D3YKZ5_9BACT</name>
<feature type="coiled-coil region" evidence="1">
    <location>
        <begin position="2"/>
        <end position="29"/>
    </location>
</feature>
<gene>
    <name evidence="2" type="ORF">LX73_0146</name>
</gene>
<organism evidence="2 3">
    <name type="scientific">Fodinibius salinus</name>
    <dbReference type="NCBI Taxonomy" id="860790"/>
    <lineage>
        <taxon>Bacteria</taxon>
        <taxon>Pseudomonadati</taxon>
        <taxon>Balneolota</taxon>
        <taxon>Balneolia</taxon>
        <taxon>Balneolales</taxon>
        <taxon>Balneolaceae</taxon>
        <taxon>Fodinibius</taxon>
    </lineage>
</organism>
<comment type="caution">
    <text evidence="2">The sequence shown here is derived from an EMBL/GenBank/DDBJ whole genome shotgun (WGS) entry which is preliminary data.</text>
</comment>
<dbReference type="AlphaFoldDB" id="A0A5D3YKZ5"/>
<keyword evidence="3" id="KW-1185">Reference proteome</keyword>
<accession>A0A5D3YKZ5</accession>
<reference evidence="2 3" key="1">
    <citation type="submission" date="2019-07" db="EMBL/GenBank/DDBJ databases">
        <title>Genomic Encyclopedia of Archaeal and Bacterial Type Strains, Phase II (KMG-II): from individual species to whole genera.</title>
        <authorList>
            <person name="Goeker M."/>
        </authorList>
    </citation>
    <scope>NUCLEOTIDE SEQUENCE [LARGE SCALE GENOMIC DNA]</scope>
    <source>
        <strain evidence="2 3">DSM 21935</strain>
    </source>
</reference>
<evidence type="ECO:0000256" key="1">
    <source>
        <dbReference type="SAM" id="Coils"/>
    </source>
</evidence>
<dbReference type="EMBL" id="VNHY01000001">
    <property type="protein sequence ID" value="TYP94856.1"/>
    <property type="molecule type" value="Genomic_DNA"/>
</dbReference>
<dbReference type="Proteomes" id="UP000324595">
    <property type="component" value="Unassembled WGS sequence"/>
</dbReference>